<proteinExistence type="inferred from homology"/>
<dbReference type="AlphaFoldDB" id="A0A9D1M1V2"/>
<feature type="transmembrane region" description="Helical" evidence="10">
    <location>
        <begin position="5"/>
        <end position="23"/>
    </location>
</feature>
<keyword evidence="11" id="KW-0012">Acyltransferase</keyword>
<evidence type="ECO:0000256" key="2">
    <source>
        <dbReference type="ARBA" id="ARBA00022516"/>
    </source>
</evidence>
<evidence type="ECO:0000256" key="9">
    <source>
        <dbReference type="ARBA" id="ARBA00023264"/>
    </source>
</evidence>
<evidence type="ECO:0000313" key="11">
    <source>
        <dbReference type="EMBL" id="HIU52125.1"/>
    </source>
</evidence>
<comment type="pathway">
    <text evidence="10">Lipid metabolism; phospholipid metabolism.</text>
</comment>
<comment type="catalytic activity">
    <reaction evidence="10">
        <text>an acyl phosphate + sn-glycerol 3-phosphate = a 1-acyl-sn-glycero-3-phosphate + phosphate</text>
        <dbReference type="Rhea" id="RHEA:34075"/>
        <dbReference type="ChEBI" id="CHEBI:43474"/>
        <dbReference type="ChEBI" id="CHEBI:57597"/>
        <dbReference type="ChEBI" id="CHEBI:57970"/>
        <dbReference type="ChEBI" id="CHEBI:59918"/>
        <dbReference type="EC" id="2.3.1.275"/>
    </reaction>
</comment>
<dbReference type="GO" id="GO:0005886">
    <property type="term" value="C:plasma membrane"/>
    <property type="evidence" value="ECO:0007669"/>
    <property type="project" value="UniProtKB-SubCell"/>
</dbReference>
<comment type="subcellular location">
    <subcellularLocation>
        <location evidence="10">Cell membrane</location>
        <topology evidence="10">Multi-pass membrane protein</topology>
    </subcellularLocation>
</comment>
<keyword evidence="5 10" id="KW-1133">Transmembrane helix</keyword>
<evidence type="ECO:0000256" key="1">
    <source>
        <dbReference type="ARBA" id="ARBA00022475"/>
    </source>
</evidence>
<feature type="transmembrane region" description="Helical" evidence="10">
    <location>
        <begin position="174"/>
        <end position="192"/>
    </location>
</feature>
<feature type="transmembrane region" description="Helical" evidence="10">
    <location>
        <begin position="53"/>
        <end position="74"/>
    </location>
</feature>
<evidence type="ECO:0000256" key="5">
    <source>
        <dbReference type="ARBA" id="ARBA00022989"/>
    </source>
</evidence>
<protein>
    <recommendedName>
        <fullName evidence="10">Glycerol-3-phosphate acyltransferase</fullName>
    </recommendedName>
    <alternativeName>
        <fullName evidence="10">Acyl-PO4 G3P acyltransferase</fullName>
    </alternativeName>
    <alternativeName>
        <fullName evidence="10">Acyl-phosphate--glycerol-3-phosphate acyltransferase</fullName>
    </alternativeName>
    <alternativeName>
        <fullName evidence="10">G3P acyltransferase</fullName>
        <shortName evidence="10">GPAT</shortName>
        <ecNumber evidence="10">2.3.1.275</ecNumber>
    </alternativeName>
    <alternativeName>
        <fullName evidence="10">Lysophosphatidic acid synthase</fullName>
        <shortName evidence="10">LPA synthase</shortName>
    </alternativeName>
</protein>
<comment type="similarity">
    <text evidence="10">Belongs to the PlsY family.</text>
</comment>
<evidence type="ECO:0000256" key="8">
    <source>
        <dbReference type="ARBA" id="ARBA00023209"/>
    </source>
</evidence>
<dbReference type="SMART" id="SM01207">
    <property type="entry name" value="G3P_acyltransf"/>
    <property type="match status" value="1"/>
</dbReference>
<dbReference type="GO" id="GO:0043772">
    <property type="term" value="F:acyl-phosphate glycerol-3-phosphate acyltransferase activity"/>
    <property type="evidence" value="ECO:0007669"/>
    <property type="project" value="UniProtKB-UniRule"/>
</dbReference>
<reference evidence="11" key="1">
    <citation type="submission" date="2020-10" db="EMBL/GenBank/DDBJ databases">
        <authorList>
            <person name="Gilroy R."/>
        </authorList>
    </citation>
    <scope>NUCLEOTIDE SEQUENCE</scope>
    <source>
        <strain evidence="11">CHK195-15760</strain>
    </source>
</reference>
<keyword evidence="6 10" id="KW-0443">Lipid metabolism</keyword>
<dbReference type="EMBL" id="DVNH01000044">
    <property type="protein sequence ID" value="HIU52125.1"/>
    <property type="molecule type" value="Genomic_DNA"/>
</dbReference>
<keyword evidence="1 10" id="KW-1003">Cell membrane</keyword>
<organism evidence="11 12">
    <name type="scientific">Candidatus Merdicola faecigallinarum</name>
    <dbReference type="NCBI Taxonomy" id="2840862"/>
    <lineage>
        <taxon>Bacteria</taxon>
        <taxon>Bacillati</taxon>
        <taxon>Bacillota</taxon>
        <taxon>Clostridia</taxon>
        <taxon>Candidatus Merdicola</taxon>
    </lineage>
</organism>
<reference evidence="11" key="2">
    <citation type="journal article" date="2021" name="PeerJ">
        <title>Extensive microbial diversity within the chicken gut microbiome revealed by metagenomics and culture.</title>
        <authorList>
            <person name="Gilroy R."/>
            <person name="Ravi A."/>
            <person name="Getino M."/>
            <person name="Pursley I."/>
            <person name="Horton D.L."/>
            <person name="Alikhan N.F."/>
            <person name="Baker D."/>
            <person name="Gharbi K."/>
            <person name="Hall N."/>
            <person name="Watson M."/>
            <person name="Adriaenssens E.M."/>
            <person name="Foster-Nyarko E."/>
            <person name="Jarju S."/>
            <person name="Secka A."/>
            <person name="Antonio M."/>
            <person name="Oren A."/>
            <person name="Chaudhuri R.R."/>
            <person name="La Ragione R."/>
            <person name="Hildebrand F."/>
            <person name="Pallen M.J."/>
        </authorList>
    </citation>
    <scope>NUCLEOTIDE SEQUENCE</scope>
    <source>
        <strain evidence="11">CHK195-15760</strain>
    </source>
</reference>
<comment type="subunit">
    <text evidence="10">Probably interacts with PlsX.</text>
</comment>
<evidence type="ECO:0000256" key="6">
    <source>
        <dbReference type="ARBA" id="ARBA00023098"/>
    </source>
</evidence>
<dbReference type="HAMAP" id="MF_01043">
    <property type="entry name" value="PlsY"/>
    <property type="match status" value="1"/>
</dbReference>
<dbReference type="GO" id="GO:0008654">
    <property type="term" value="P:phospholipid biosynthetic process"/>
    <property type="evidence" value="ECO:0007669"/>
    <property type="project" value="UniProtKB-UniRule"/>
</dbReference>
<dbReference type="NCBIfam" id="TIGR00023">
    <property type="entry name" value="glycerol-3-phosphate 1-O-acyltransferase PlsY"/>
    <property type="match status" value="1"/>
</dbReference>
<keyword evidence="2 10" id="KW-0444">Lipid biosynthesis</keyword>
<dbReference type="Pfam" id="PF02660">
    <property type="entry name" value="G3P_acyltransf"/>
    <property type="match status" value="1"/>
</dbReference>
<dbReference type="EC" id="2.3.1.275" evidence="10"/>
<dbReference type="PANTHER" id="PTHR30309:SF0">
    <property type="entry name" value="GLYCEROL-3-PHOSPHATE ACYLTRANSFERASE-RELATED"/>
    <property type="match status" value="1"/>
</dbReference>
<dbReference type="PANTHER" id="PTHR30309">
    <property type="entry name" value="INNER MEMBRANE PROTEIN YGIH"/>
    <property type="match status" value="1"/>
</dbReference>
<keyword evidence="4 10" id="KW-0812">Transmembrane</keyword>
<evidence type="ECO:0000256" key="4">
    <source>
        <dbReference type="ARBA" id="ARBA00022692"/>
    </source>
</evidence>
<keyword evidence="9 10" id="KW-1208">Phospholipid metabolism</keyword>
<keyword evidence="3 10" id="KW-0808">Transferase</keyword>
<sequence>MVAYILMAIIAYAIGSINFSVIFSRKFAGFDVREKGSGNAGSTNMLRSVGKKAAIITLICDILKGIVAIGIALIIGKMVADVQASLLVQIAGIAVVIGHTFPIFFEFRGGKGVATSLGVLLMTNWQIGLICLVFALVLMALTRVVSMGSIAAAILYPVLTLFITSHYIVEGNYFIYSVILAIIVAFNHRANIKRILNGTENKLSFKK</sequence>
<comment type="caution">
    <text evidence="11">The sequence shown here is derived from an EMBL/GenBank/DDBJ whole genome shotgun (WGS) entry which is preliminary data.</text>
</comment>
<gene>
    <name evidence="10 11" type="primary">plsY</name>
    <name evidence="11" type="ORF">IAB70_05885</name>
</gene>
<accession>A0A9D1M1V2</accession>
<feature type="transmembrane region" description="Helical" evidence="10">
    <location>
        <begin position="86"/>
        <end position="105"/>
    </location>
</feature>
<keyword evidence="8 10" id="KW-0594">Phospholipid biosynthesis</keyword>
<evidence type="ECO:0000256" key="7">
    <source>
        <dbReference type="ARBA" id="ARBA00023136"/>
    </source>
</evidence>
<feature type="transmembrane region" description="Helical" evidence="10">
    <location>
        <begin position="125"/>
        <end position="142"/>
    </location>
</feature>
<feature type="transmembrane region" description="Helical" evidence="10">
    <location>
        <begin position="149"/>
        <end position="168"/>
    </location>
</feature>
<comment type="function">
    <text evidence="10">Catalyzes the transfer of an acyl group from acyl-phosphate (acyl-PO(4)) to glycerol-3-phosphate (G3P) to form lysophosphatidic acid (LPA). This enzyme utilizes acyl-phosphate as fatty acyl donor, but not acyl-CoA or acyl-ACP.</text>
</comment>
<name>A0A9D1M1V2_9FIRM</name>
<evidence type="ECO:0000256" key="10">
    <source>
        <dbReference type="HAMAP-Rule" id="MF_01043"/>
    </source>
</evidence>
<evidence type="ECO:0000313" key="12">
    <source>
        <dbReference type="Proteomes" id="UP000824093"/>
    </source>
</evidence>
<dbReference type="InterPro" id="IPR003811">
    <property type="entry name" value="G3P_acylTferase_PlsY"/>
</dbReference>
<evidence type="ECO:0000256" key="3">
    <source>
        <dbReference type="ARBA" id="ARBA00022679"/>
    </source>
</evidence>
<keyword evidence="7 10" id="KW-0472">Membrane</keyword>
<dbReference type="Proteomes" id="UP000824093">
    <property type="component" value="Unassembled WGS sequence"/>
</dbReference>